<dbReference type="Proteomes" id="UP000053647">
    <property type="component" value="Unassembled WGS sequence"/>
</dbReference>
<keyword evidence="3" id="KW-1185">Reference proteome</keyword>
<evidence type="ECO:0000313" key="3">
    <source>
        <dbReference type="Proteomes" id="UP000053647"/>
    </source>
</evidence>
<sequence>MDVDDDIVTPGPLQAQISPALWEGALLLEFQQTFKLAVELAFSMLLHNPSQKASPFARSTLNPYLPIPHFADSRHSTREETRMDVEDDIVTPGPLRVQFSVFSAQGMHLALAAGTEQWTMLMSVCVPPSRGLVHARYEVGRLSYGCWDVRGALAVKLKDRDEECHAHDEEEHCREGTEADDFSGESIADNKGDSKQTRVLSLTLPSQTLIVNTEHSNSQVWRRHLCTLLASAQQL</sequence>
<name>A0A0C9TUY8_PAXIN</name>
<reference evidence="3" key="2">
    <citation type="submission" date="2015-01" db="EMBL/GenBank/DDBJ databases">
        <title>Evolutionary Origins and Diversification of the Mycorrhizal Mutualists.</title>
        <authorList>
            <consortium name="DOE Joint Genome Institute"/>
            <consortium name="Mycorrhizal Genomics Consortium"/>
            <person name="Kohler A."/>
            <person name="Kuo A."/>
            <person name="Nagy L.G."/>
            <person name="Floudas D."/>
            <person name="Copeland A."/>
            <person name="Barry K.W."/>
            <person name="Cichocki N."/>
            <person name="Veneault-Fourrey C."/>
            <person name="LaButti K."/>
            <person name="Lindquist E.A."/>
            <person name="Lipzen A."/>
            <person name="Lundell T."/>
            <person name="Morin E."/>
            <person name="Murat C."/>
            <person name="Riley R."/>
            <person name="Ohm R."/>
            <person name="Sun H."/>
            <person name="Tunlid A."/>
            <person name="Henrissat B."/>
            <person name="Grigoriev I.V."/>
            <person name="Hibbett D.S."/>
            <person name="Martin F."/>
        </authorList>
    </citation>
    <scope>NUCLEOTIDE SEQUENCE [LARGE SCALE GENOMIC DNA]</scope>
    <source>
        <strain evidence="3">ATCC 200175</strain>
    </source>
</reference>
<protein>
    <submittedName>
        <fullName evidence="2">Uncharacterized protein</fullName>
    </submittedName>
</protein>
<dbReference type="AlphaFoldDB" id="A0A0C9TUY8"/>
<accession>A0A0C9TUY8</accession>
<proteinExistence type="predicted"/>
<feature type="region of interest" description="Disordered" evidence="1">
    <location>
        <begin position="166"/>
        <end position="191"/>
    </location>
</feature>
<dbReference type="OrthoDB" id="2675199at2759"/>
<gene>
    <name evidence="2" type="ORF">PAXINDRAFT_15565</name>
</gene>
<evidence type="ECO:0000313" key="2">
    <source>
        <dbReference type="EMBL" id="KIJ11567.1"/>
    </source>
</evidence>
<reference evidence="2 3" key="1">
    <citation type="submission" date="2014-06" db="EMBL/GenBank/DDBJ databases">
        <authorList>
            <consortium name="DOE Joint Genome Institute"/>
            <person name="Kuo A."/>
            <person name="Kohler A."/>
            <person name="Nagy L.G."/>
            <person name="Floudas D."/>
            <person name="Copeland A."/>
            <person name="Barry K.W."/>
            <person name="Cichocki N."/>
            <person name="Veneault-Fourrey C."/>
            <person name="LaButti K."/>
            <person name="Lindquist E.A."/>
            <person name="Lipzen A."/>
            <person name="Lundell T."/>
            <person name="Morin E."/>
            <person name="Murat C."/>
            <person name="Sun H."/>
            <person name="Tunlid A."/>
            <person name="Henrissat B."/>
            <person name="Grigoriev I.V."/>
            <person name="Hibbett D.S."/>
            <person name="Martin F."/>
            <person name="Nordberg H.P."/>
            <person name="Cantor M.N."/>
            <person name="Hua S.X."/>
        </authorList>
    </citation>
    <scope>NUCLEOTIDE SEQUENCE [LARGE SCALE GENOMIC DNA]</scope>
    <source>
        <strain evidence="2 3">ATCC 200175</strain>
    </source>
</reference>
<dbReference type="EMBL" id="KN819377">
    <property type="protein sequence ID" value="KIJ11567.1"/>
    <property type="molecule type" value="Genomic_DNA"/>
</dbReference>
<feature type="compositionally biased region" description="Basic and acidic residues" evidence="1">
    <location>
        <begin position="166"/>
        <end position="177"/>
    </location>
</feature>
<organism evidence="2 3">
    <name type="scientific">Paxillus involutus ATCC 200175</name>
    <dbReference type="NCBI Taxonomy" id="664439"/>
    <lineage>
        <taxon>Eukaryota</taxon>
        <taxon>Fungi</taxon>
        <taxon>Dikarya</taxon>
        <taxon>Basidiomycota</taxon>
        <taxon>Agaricomycotina</taxon>
        <taxon>Agaricomycetes</taxon>
        <taxon>Agaricomycetidae</taxon>
        <taxon>Boletales</taxon>
        <taxon>Paxilineae</taxon>
        <taxon>Paxillaceae</taxon>
        <taxon>Paxillus</taxon>
    </lineage>
</organism>
<evidence type="ECO:0000256" key="1">
    <source>
        <dbReference type="SAM" id="MobiDB-lite"/>
    </source>
</evidence>
<dbReference type="HOGENOM" id="CLU_096694_0_0_1"/>